<dbReference type="PROSITE" id="PS51257">
    <property type="entry name" value="PROKAR_LIPOPROTEIN"/>
    <property type="match status" value="1"/>
</dbReference>
<evidence type="ECO:0000259" key="2">
    <source>
        <dbReference type="PROSITE" id="PS50222"/>
    </source>
</evidence>
<name>A0A9K3D2P2_9EUKA</name>
<protein>
    <recommendedName>
        <fullName evidence="2">EF-hand domain-containing protein</fullName>
    </recommendedName>
</protein>
<proteinExistence type="predicted"/>
<organism evidence="3 4">
    <name type="scientific">Kipferlia bialata</name>
    <dbReference type="NCBI Taxonomy" id="797122"/>
    <lineage>
        <taxon>Eukaryota</taxon>
        <taxon>Metamonada</taxon>
        <taxon>Carpediemonas-like organisms</taxon>
        <taxon>Kipferlia</taxon>
    </lineage>
</organism>
<keyword evidence="1" id="KW-0106">Calcium</keyword>
<sequence>MAKGLPETTDLEAQLQMWNAAATALAACPEECQAATSAALLTGDVDLVDRMRDVSIRLDSYLSECVSRTSTLEGQRLAADMGTVSEEQLAEWRELYNRFDKDHDGSLNTVELGALLTSLSEARTDDELKALCTDGKCAFPALVEYLKSRETDSHSKAEVAGAFASLAAEEGGLTVASLEKAGVTEDDIEFLVQRMEAGEPNEAGAVTYSFESLIESMFM</sequence>
<feature type="domain" description="EF-hand" evidence="2">
    <location>
        <begin position="87"/>
        <end position="122"/>
    </location>
</feature>
<dbReference type="Proteomes" id="UP000265618">
    <property type="component" value="Unassembled WGS sequence"/>
</dbReference>
<comment type="caution">
    <text evidence="3">The sequence shown here is derived from an EMBL/GenBank/DDBJ whole genome shotgun (WGS) entry which is preliminary data.</text>
</comment>
<evidence type="ECO:0000313" key="3">
    <source>
        <dbReference type="EMBL" id="GIQ87140.1"/>
    </source>
</evidence>
<evidence type="ECO:0000256" key="1">
    <source>
        <dbReference type="ARBA" id="ARBA00022837"/>
    </source>
</evidence>
<gene>
    <name evidence="3" type="ORF">KIPB_009121</name>
</gene>
<dbReference type="SUPFAM" id="SSF47473">
    <property type="entry name" value="EF-hand"/>
    <property type="match status" value="1"/>
</dbReference>
<accession>A0A9K3D2P2</accession>
<dbReference type="InterPro" id="IPR002048">
    <property type="entry name" value="EF_hand_dom"/>
</dbReference>
<dbReference type="PROSITE" id="PS50222">
    <property type="entry name" value="EF_HAND_2"/>
    <property type="match status" value="1"/>
</dbReference>
<reference evidence="3 4" key="1">
    <citation type="journal article" date="2018" name="PLoS ONE">
        <title>The draft genome of Kipferlia bialata reveals reductive genome evolution in fornicate parasites.</title>
        <authorList>
            <person name="Tanifuji G."/>
            <person name="Takabayashi S."/>
            <person name="Kume K."/>
            <person name="Takagi M."/>
            <person name="Nakayama T."/>
            <person name="Kamikawa R."/>
            <person name="Inagaki Y."/>
            <person name="Hashimoto T."/>
        </authorList>
    </citation>
    <scope>NUCLEOTIDE SEQUENCE [LARGE SCALE GENOMIC DNA]</scope>
    <source>
        <strain evidence="3">NY0173</strain>
    </source>
</reference>
<dbReference type="PROSITE" id="PS00018">
    <property type="entry name" value="EF_HAND_1"/>
    <property type="match status" value="1"/>
</dbReference>
<dbReference type="OrthoDB" id="26525at2759"/>
<evidence type="ECO:0000313" key="4">
    <source>
        <dbReference type="Proteomes" id="UP000265618"/>
    </source>
</evidence>
<keyword evidence="4" id="KW-1185">Reference proteome</keyword>
<dbReference type="InterPro" id="IPR011992">
    <property type="entry name" value="EF-hand-dom_pair"/>
</dbReference>
<dbReference type="AlphaFoldDB" id="A0A9K3D2P2"/>
<dbReference type="Pfam" id="PF13405">
    <property type="entry name" value="EF-hand_6"/>
    <property type="match status" value="1"/>
</dbReference>
<dbReference type="EMBL" id="BDIP01003006">
    <property type="protein sequence ID" value="GIQ87140.1"/>
    <property type="molecule type" value="Genomic_DNA"/>
</dbReference>
<dbReference type="GO" id="GO:0005509">
    <property type="term" value="F:calcium ion binding"/>
    <property type="evidence" value="ECO:0007669"/>
    <property type="project" value="InterPro"/>
</dbReference>
<dbReference type="InterPro" id="IPR018247">
    <property type="entry name" value="EF_Hand_1_Ca_BS"/>
</dbReference>
<dbReference type="Gene3D" id="1.10.238.10">
    <property type="entry name" value="EF-hand"/>
    <property type="match status" value="1"/>
</dbReference>